<name>A0A976FPN7_BRELC</name>
<evidence type="ECO:0000313" key="2">
    <source>
        <dbReference type="EMBL" id="TDH70316.1"/>
    </source>
</evidence>
<feature type="region of interest" description="Disordered" evidence="1">
    <location>
        <begin position="46"/>
        <end position="71"/>
    </location>
</feature>
<evidence type="ECO:0000256" key="1">
    <source>
        <dbReference type="SAM" id="MobiDB-lite"/>
    </source>
</evidence>
<keyword evidence="3" id="KW-1185">Reference proteome</keyword>
<dbReference type="AlphaFoldDB" id="A0A976FPN7"/>
<comment type="caution">
    <text evidence="2">The sequence shown here is derived from an EMBL/GenBank/DDBJ whole genome shotgun (WGS) entry which is preliminary data.</text>
</comment>
<dbReference type="EMBL" id="SHOA02000010">
    <property type="protein sequence ID" value="TDH70316.1"/>
    <property type="molecule type" value="Genomic_DNA"/>
</dbReference>
<protein>
    <submittedName>
        <fullName evidence="2">Uncharacterized protein</fullName>
    </submittedName>
</protein>
<evidence type="ECO:0000313" key="3">
    <source>
        <dbReference type="Proteomes" id="UP000294530"/>
    </source>
</evidence>
<reference evidence="2 3" key="1">
    <citation type="journal article" date="2021" name="Genome Biol.">
        <title>AFLAP: assembly-free linkage analysis pipeline using k-mers from genome sequencing data.</title>
        <authorList>
            <person name="Fletcher K."/>
            <person name="Zhang L."/>
            <person name="Gil J."/>
            <person name="Han R."/>
            <person name="Cavanaugh K."/>
            <person name="Michelmore R."/>
        </authorList>
    </citation>
    <scope>NUCLEOTIDE SEQUENCE [LARGE SCALE GENOMIC DNA]</scope>
    <source>
        <strain evidence="2 3">SF5</strain>
    </source>
</reference>
<dbReference type="RefSeq" id="XP_067819815.1">
    <property type="nucleotide sequence ID" value="XM_067967258.1"/>
</dbReference>
<dbReference type="Proteomes" id="UP000294530">
    <property type="component" value="Unassembled WGS sequence"/>
</dbReference>
<proteinExistence type="predicted"/>
<accession>A0A976FPN7</accession>
<gene>
    <name evidence="2" type="ORF">CCR75_009216</name>
</gene>
<dbReference type="KEGG" id="blac:94352929"/>
<dbReference type="GeneID" id="94352929"/>
<organism evidence="2 3">
    <name type="scientific">Bremia lactucae</name>
    <name type="common">Lettuce downy mildew</name>
    <dbReference type="NCBI Taxonomy" id="4779"/>
    <lineage>
        <taxon>Eukaryota</taxon>
        <taxon>Sar</taxon>
        <taxon>Stramenopiles</taxon>
        <taxon>Oomycota</taxon>
        <taxon>Peronosporomycetes</taxon>
        <taxon>Peronosporales</taxon>
        <taxon>Peronosporaceae</taxon>
        <taxon>Bremia</taxon>
    </lineage>
</organism>
<sequence>MEYEYRIADAAANQANADATNATKILKTLIRRLAKITPKSKLVTEGKIPREETAPRKLSSEMAEKIRERVN</sequence>